<comment type="similarity">
    <text evidence="1">Belongs to the terpene cyclase/mutase family.</text>
</comment>
<dbReference type="PANTHER" id="PTHR11764">
    <property type="entry name" value="TERPENE CYCLASE/MUTASE FAMILY MEMBER"/>
    <property type="match status" value="1"/>
</dbReference>
<dbReference type="InterPro" id="IPR032697">
    <property type="entry name" value="SQ_cyclase_N"/>
</dbReference>
<organism evidence="9 10">
    <name type="scientific">Exidia glandulosa HHB12029</name>
    <dbReference type="NCBI Taxonomy" id="1314781"/>
    <lineage>
        <taxon>Eukaryota</taxon>
        <taxon>Fungi</taxon>
        <taxon>Dikarya</taxon>
        <taxon>Basidiomycota</taxon>
        <taxon>Agaricomycotina</taxon>
        <taxon>Agaricomycetes</taxon>
        <taxon>Auriculariales</taxon>
        <taxon>Exidiaceae</taxon>
        <taxon>Exidia</taxon>
    </lineage>
</organism>
<keyword evidence="6" id="KW-0413">Isomerase</keyword>
<dbReference type="GO" id="GO:0005811">
    <property type="term" value="C:lipid droplet"/>
    <property type="evidence" value="ECO:0007669"/>
    <property type="project" value="InterPro"/>
</dbReference>
<dbReference type="STRING" id="1314781.A0A165ZQD7"/>
<evidence type="ECO:0000259" key="7">
    <source>
        <dbReference type="Pfam" id="PF13243"/>
    </source>
</evidence>
<feature type="domain" description="Squalene cyclase C-terminal" evidence="7">
    <location>
        <begin position="179"/>
        <end position="512"/>
    </location>
</feature>
<keyword evidence="2" id="KW-0444">Lipid biosynthesis</keyword>
<name>A0A165ZQD7_EXIGL</name>
<feature type="non-terminal residue" evidence="9">
    <location>
        <position position="1"/>
    </location>
</feature>
<keyword evidence="4" id="KW-0752">Steroid biosynthesis</keyword>
<evidence type="ECO:0000256" key="5">
    <source>
        <dbReference type="ARBA" id="ARBA00023098"/>
    </source>
</evidence>
<proteinExistence type="inferred from homology"/>
<evidence type="ECO:0000256" key="3">
    <source>
        <dbReference type="ARBA" id="ARBA00022737"/>
    </source>
</evidence>
<evidence type="ECO:0000256" key="4">
    <source>
        <dbReference type="ARBA" id="ARBA00022955"/>
    </source>
</evidence>
<dbReference type="FunFam" id="1.50.10.20:FF:000003">
    <property type="entry name" value="Terpene cyclase/mutase family member"/>
    <property type="match status" value="1"/>
</dbReference>
<evidence type="ECO:0000256" key="1">
    <source>
        <dbReference type="ARBA" id="ARBA00009755"/>
    </source>
</evidence>
<dbReference type="EMBL" id="KV426207">
    <property type="protein sequence ID" value="KZV84909.1"/>
    <property type="molecule type" value="Genomic_DNA"/>
</dbReference>
<dbReference type="NCBIfam" id="TIGR01787">
    <property type="entry name" value="squalene_cyclas"/>
    <property type="match status" value="1"/>
</dbReference>
<sequence length="522" mass="60115">DGGNPIPPELWLLPDWVPIHPHRWWIHTRAVYIPMSYLYGLRWQGEETPLVLSLREELYAQPYNSIDWPAQRNNIATVDLYSPHTRLLDSLNGLLGVYESCGFPPARRAALDRVYDLICMEDENTNYQDLAPVNKMMNLVCRFVGEGRDSEAYRRHMTTRNDFMWLGPDGMRMTGTNGSQTWDLAFITQALVETGLAREPGNRDSLLRALQWLDRAQMRENPKHHTTMYRQGTVGAWGFSTREQGYIVSDCTAEALKSVLYLQYHLDDTPKLIDERRLCDAVDRMLELQNANGGFASYELIRATHALEWINPAEVFGNIMTEYNYPECTTSVITALALFRRHVPNYRSVAIERTILAAVKYLHGEQYPEGGWYGSWGICFTYATMFALESLSLVGETHTTSERVRRACEFLISHQKADGGWGESYRSCEEHRYIEHEKSQVVQTSWAVLALMYGKYPHREPIERAIQLVMSRQLPDGSWAQEAIEGMFNKTCAISYPNFKFSFTIWMLGKAHRYLQELASQS</sequence>
<dbReference type="SUPFAM" id="SSF48239">
    <property type="entry name" value="Terpenoid cyclases/Protein prenyltransferases"/>
    <property type="match status" value="2"/>
</dbReference>
<dbReference type="GO" id="GO:0006696">
    <property type="term" value="P:ergosterol biosynthetic process"/>
    <property type="evidence" value="ECO:0007669"/>
    <property type="project" value="TreeGrafter"/>
</dbReference>
<dbReference type="PANTHER" id="PTHR11764:SF20">
    <property type="entry name" value="LANOSTEROL SYNTHASE"/>
    <property type="match status" value="1"/>
</dbReference>
<keyword evidence="5" id="KW-0443">Lipid metabolism</keyword>
<evidence type="ECO:0000256" key="2">
    <source>
        <dbReference type="ARBA" id="ARBA00022516"/>
    </source>
</evidence>
<reference evidence="9 10" key="1">
    <citation type="journal article" date="2016" name="Mol. Biol. Evol.">
        <title>Comparative Genomics of Early-Diverging Mushroom-Forming Fungi Provides Insights into the Origins of Lignocellulose Decay Capabilities.</title>
        <authorList>
            <person name="Nagy L.G."/>
            <person name="Riley R."/>
            <person name="Tritt A."/>
            <person name="Adam C."/>
            <person name="Daum C."/>
            <person name="Floudas D."/>
            <person name="Sun H."/>
            <person name="Yadav J.S."/>
            <person name="Pangilinan J."/>
            <person name="Larsson K.H."/>
            <person name="Matsuura K."/>
            <person name="Barry K."/>
            <person name="Labutti K."/>
            <person name="Kuo R."/>
            <person name="Ohm R.A."/>
            <person name="Bhattacharya S.S."/>
            <person name="Shirouzu T."/>
            <person name="Yoshinaga Y."/>
            <person name="Martin F.M."/>
            <person name="Grigoriev I.V."/>
            <person name="Hibbett D.S."/>
        </authorList>
    </citation>
    <scope>NUCLEOTIDE SEQUENCE [LARGE SCALE GENOMIC DNA]</scope>
    <source>
        <strain evidence="9 10">HHB12029</strain>
    </source>
</reference>
<dbReference type="InParanoid" id="A0A165ZQD7"/>
<dbReference type="Pfam" id="PF13243">
    <property type="entry name" value="SQHop_cyclase_C"/>
    <property type="match status" value="1"/>
</dbReference>
<feature type="domain" description="Squalene cyclase N-terminal" evidence="8">
    <location>
        <begin position="5"/>
        <end position="165"/>
    </location>
</feature>
<protein>
    <submittedName>
        <fullName evidence="9">Terpene synthase</fullName>
    </submittedName>
</protein>
<dbReference type="InterPro" id="IPR018333">
    <property type="entry name" value="Squalene_cyclase"/>
</dbReference>
<evidence type="ECO:0000256" key="6">
    <source>
        <dbReference type="ARBA" id="ARBA00023235"/>
    </source>
</evidence>
<evidence type="ECO:0000313" key="9">
    <source>
        <dbReference type="EMBL" id="KZV84909.1"/>
    </source>
</evidence>
<accession>A0A165ZQD7</accession>
<dbReference type="GO" id="GO:0000250">
    <property type="term" value="F:lanosterol synthase activity"/>
    <property type="evidence" value="ECO:0007669"/>
    <property type="project" value="TreeGrafter"/>
</dbReference>
<keyword evidence="10" id="KW-1185">Reference proteome</keyword>
<dbReference type="Gene3D" id="1.50.10.20">
    <property type="match status" value="1"/>
</dbReference>
<dbReference type="SFLD" id="SFLDG01016">
    <property type="entry name" value="Prenyltransferase_Like_2"/>
    <property type="match status" value="1"/>
</dbReference>
<dbReference type="Proteomes" id="UP000077266">
    <property type="component" value="Unassembled WGS sequence"/>
</dbReference>
<dbReference type="InterPro" id="IPR032696">
    <property type="entry name" value="SQ_cyclase_C"/>
</dbReference>
<dbReference type="GO" id="GO:0016104">
    <property type="term" value="P:triterpenoid biosynthetic process"/>
    <property type="evidence" value="ECO:0007669"/>
    <property type="project" value="InterPro"/>
</dbReference>
<dbReference type="CDD" id="cd02892">
    <property type="entry name" value="SQCY_1"/>
    <property type="match status" value="1"/>
</dbReference>
<dbReference type="InterPro" id="IPR008930">
    <property type="entry name" value="Terpenoid_cyclase/PrenylTrfase"/>
</dbReference>
<gene>
    <name evidence="9" type="ORF">EXIGLDRAFT_623709</name>
</gene>
<dbReference type="OrthoDB" id="21502at2759"/>
<evidence type="ECO:0000259" key="8">
    <source>
        <dbReference type="Pfam" id="PF13249"/>
    </source>
</evidence>
<dbReference type="FunCoup" id="A0A165ZQD7">
    <property type="interactions" value="116"/>
</dbReference>
<evidence type="ECO:0000313" key="10">
    <source>
        <dbReference type="Proteomes" id="UP000077266"/>
    </source>
</evidence>
<dbReference type="AlphaFoldDB" id="A0A165ZQD7"/>
<dbReference type="Pfam" id="PF13249">
    <property type="entry name" value="SQHop_cyclase_N"/>
    <property type="match status" value="1"/>
</dbReference>
<keyword evidence="3" id="KW-0677">Repeat</keyword>